<dbReference type="PANTHER" id="PTHR43496">
    <property type="entry name" value="PROTEIN LPLB"/>
    <property type="match status" value="1"/>
</dbReference>
<sequence length="527" mass="58464">MKNRGFRGAKLLIAVFLIVSVLCPLVALLINIDVADISKIIASPQFVPMLINSFVCTSIATILSVSLALMLAWFMNRTKIRYRSVFTLAFTLPMLIPSISHGMGLVLLFGDNGILTNLFHVNMYLYGYNGIILGSILYSFPAAFLMLTDIFAYEDYTTYEVATVLGLSKRQQFMTITLPNIKGPLISVIFATFTMIFTDYGVPLVVGGKSMTLPVYMYREVIGLLDFSKGAIIGIILLIPAFIAFIMDMKNENKGNSSTVTKAFVIQENKRRDCIAYIVCIAVVIMISLPILTFAFLSFVKHYPSDMSFSLDNIKQAFDLGVRMYLLNSLAIALFTSLIGICVTYFTAFITARSKNSFSTMALHLISMVSLAIPGVVLGLSYVLFFKGSILYGGIAILVLVNMTHFFASPYLMAYNSLQQFNSNLEDVSITLGISKLNMLKDVYIPCTKATIVEMFSYMFVNSMVTISAVSFLSNFKTMPLSLLIPQFDSQSLIEATAFISIAILAVNILLKLGIYLVKRYVLPREM</sequence>
<dbReference type="SUPFAM" id="SSF161098">
    <property type="entry name" value="MetI-like"/>
    <property type="match status" value="2"/>
</dbReference>
<keyword evidence="3 5" id="KW-1133">Transmembrane helix</keyword>
<evidence type="ECO:0000256" key="2">
    <source>
        <dbReference type="ARBA" id="ARBA00022692"/>
    </source>
</evidence>
<accession>A0A7G9GJT9</accession>
<keyword evidence="8" id="KW-1185">Reference proteome</keyword>
<dbReference type="Pfam" id="PF00528">
    <property type="entry name" value="BPD_transp_1"/>
    <property type="match status" value="2"/>
</dbReference>
<keyword evidence="2 5" id="KW-0812">Transmembrane</keyword>
<dbReference type="CDD" id="cd06261">
    <property type="entry name" value="TM_PBP2"/>
    <property type="match status" value="1"/>
</dbReference>
<name>A0A7G9GJT9_9FIRM</name>
<dbReference type="EMBL" id="CP060636">
    <property type="protein sequence ID" value="QNM11071.1"/>
    <property type="molecule type" value="Genomic_DNA"/>
</dbReference>
<dbReference type="InterPro" id="IPR000515">
    <property type="entry name" value="MetI-like"/>
</dbReference>
<protein>
    <submittedName>
        <fullName evidence="7">ABC transporter permease subunit</fullName>
    </submittedName>
</protein>
<gene>
    <name evidence="7" type="ORF">H9Q80_12435</name>
</gene>
<feature type="domain" description="ABC transmembrane type-1" evidence="6">
    <location>
        <begin position="50"/>
        <end position="248"/>
    </location>
</feature>
<feature type="transmembrane region" description="Helical" evidence="5">
    <location>
        <begin position="128"/>
        <end position="147"/>
    </location>
</feature>
<proteinExistence type="inferred from homology"/>
<feature type="transmembrane region" description="Helical" evidence="5">
    <location>
        <begin position="185"/>
        <end position="207"/>
    </location>
</feature>
<evidence type="ECO:0000313" key="8">
    <source>
        <dbReference type="Proteomes" id="UP000515856"/>
    </source>
</evidence>
<dbReference type="Proteomes" id="UP000515856">
    <property type="component" value="Chromosome"/>
</dbReference>
<evidence type="ECO:0000256" key="1">
    <source>
        <dbReference type="ARBA" id="ARBA00004141"/>
    </source>
</evidence>
<feature type="transmembrane region" description="Helical" evidence="5">
    <location>
        <begin position="496"/>
        <end position="518"/>
    </location>
</feature>
<keyword evidence="5" id="KW-0813">Transport</keyword>
<feature type="transmembrane region" description="Helical" evidence="5">
    <location>
        <begin position="274"/>
        <end position="300"/>
    </location>
</feature>
<evidence type="ECO:0000256" key="3">
    <source>
        <dbReference type="ARBA" id="ARBA00022989"/>
    </source>
</evidence>
<comment type="subcellular location">
    <subcellularLocation>
        <location evidence="5">Cell membrane</location>
        <topology evidence="5">Multi-pass membrane protein</topology>
    </subcellularLocation>
    <subcellularLocation>
        <location evidence="1">Membrane</location>
        <topology evidence="1">Multi-pass membrane protein</topology>
    </subcellularLocation>
</comment>
<reference evidence="7 8" key="1">
    <citation type="submission" date="2020-08" db="EMBL/GenBank/DDBJ databases">
        <authorList>
            <person name="Liu C."/>
            <person name="Sun Q."/>
        </authorList>
    </citation>
    <scope>NUCLEOTIDE SEQUENCE [LARGE SCALE GENOMIC DNA]</scope>
    <source>
        <strain evidence="7 8">NSJ-61</strain>
    </source>
</reference>
<feature type="transmembrane region" description="Helical" evidence="5">
    <location>
        <begin position="12"/>
        <end position="30"/>
    </location>
</feature>
<dbReference type="PANTHER" id="PTHR43496:SF1">
    <property type="entry name" value="POLYGALACTURONAN_RHAMNOGALACTURONAN TRANSPORT SYSTEM PERMEASE PROTEIN YTEP"/>
    <property type="match status" value="1"/>
</dbReference>
<organism evidence="7 8">
    <name type="scientific">[Eubacterium] hominis</name>
    <dbReference type="NCBI Taxonomy" id="2764325"/>
    <lineage>
        <taxon>Bacteria</taxon>
        <taxon>Bacillati</taxon>
        <taxon>Bacillota</taxon>
        <taxon>Erysipelotrichia</taxon>
        <taxon>Erysipelotrichales</taxon>
        <taxon>Erysipelotrichaceae</taxon>
        <taxon>Amedibacillus</taxon>
    </lineage>
</organism>
<dbReference type="Gene3D" id="1.10.3720.10">
    <property type="entry name" value="MetI-like"/>
    <property type="match status" value="2"/>
</dbReference>
<dbReference type="GO" id="GO:0055085">
    <property type="term" value="P:transmembrane transport"/>
    <property type="evidence" value="ECO:0007669"/>
    <property type="project" value="InterPro"/>
</dbReference>
<dbReference type="InterPro" id="IPR035906">
    <property type="entry name" value="MetI-like_sf"/>
</dbReference>
<dbReference type="PROSITE" id="PS50928">
    <property type="entry name" value="ABC_TM1"/>
    <property type="match status" value="2"/>
</dbReference>
<evidence type="ECO:0000256" key="4">
    <source>
        <dbReference type="ARBA" id="ARBA00023136"/>
    </source>
</evidence>
<feature type="domain" description="ABC transmembrane type-1" evidence="6">
    <location>
        <begin position="326"/>
        <end position="512"/>
    </location>
</feature>
<feature type="transmembrane region" description="Helical" evidence="5">
    <location>
        <begin position="227"/>
        <end position="247"/>
    </location>
</feature>
<feature type="transmembrane region" description="Helical" evidence="5">
    <location>
        <begin position="325"/>
        <end position="350"/>
    </location>
</feature>
<comment type="similarity">
    <text evidence="5">Belongs to the binding-protein-dependent transport system permease family.</text>
</comment>
<feature type="transmembrane region" description="Helical" evidence="5">
    <location>
        <begin position="85"/>
        <end position="108"/>
    </location>
</feature>
<dbReference type="RefSeq" id="WP_117453879.1">
    <property type="nucleotide sequence ID" value="NZ_CP060636.1"/>
</dbReference>
<feature type="transmembrane region" description="Helical" evidence="5">
    <location>
        <begin position="362"/>
        <end position="384"/>
    </location>
</feature>
<dbReference type="AlphaFoldDB" id="A0A7G9GJT9"/>
<keyword evidence="4 5" id="KW-0472">Membrane</keyword>
<feature type="transmembrane region" description="Helical" evidence="5">
    <location>
        <begin position="50"/>
        <end position="73"/>
    </location>
</feature>
<dbReference type="KEGG" id="ehn:H9Q80_12435"/>
<evidence type="ECO:0000313" key="7">
    <source>
        <dbReference type="EMBL" id="QNM11071.1"/>
    </source>
</evidence>
<dbReference type="GO" id="GO:0005886">
    <property type="term" value="C:plasma membrane"/>
    <property type="evidence" value="ECO:0007669"/>
    <property type="project" value="UniProtKB-SubCell"/>
</dbReference>
<evidence type="ECO:0000256" key="5">
    <source>
        <dbReference type="RuleBase" id="RU363032"/>
    </source>
</evidence>
<evidence type="ECO:0000259" key="6">
    <source>
        <dbReference type="PROSITE" id="PS50928"/>
    </source>
</evidence>
<feature type="transmembrane region" description="Helical" evidence="5">
    <location>
        <begin position="390"/>
        <end position="413"/>
    </location>
</feature>
<feature type="transmembrane region" description="Helical" evidence="5">
    <location>
        <begin position="456"/>
        <end position="476"/>
    </location>
</feature>